<dbReference type="PRINTS" id="PR00959">
    <property type="entry name" value="MEVGALKINASE"/>
</dbReference>
<gene>
    <name evidence="12" type="primary">mvk</name>
    <name evidence="12" type="ORF">CUN48_07155</name>
</gene>
<dbReference type="InterPro" id="IPR006205">
    <property type="entry name" value="Mev_gal_kin"/>
</dbReference>
<evidence type="ECO:0000256" key="2">
    <source>
        <dbReference type="ARBA" id="ARBA00022516"/>
    </source>
</evidence>
<evidence type="ECO:0000256" key="5">
    <source>
        <dbReference type="ARBA" id="ARBA00022777"/>
    </source>
</evidence>
<dbReference type="PANTHER" id="PTHR43290">
    <property type="entry name" value="MEVALONATE KINASE"/>
    <property type="match status" value="1"/>
</dbReference>
<keyword evidence="4" id="KW-0547">Nucleotide-binding</keyword>
<evidence type="ECO:0000256" key="9">
    <source>
        <dbReference type="ARBA" id="ARBA00029438"/>
    </source>
</evidence>
<dbReference type="EMBL" id="PGTN01000037">
    <property type="protein sequence ID" value="PJF47699.1"/>
    <property type="molecule type" value="Genomic_DNA"/>
</dbReference>
<proteinExistence type="predicted"/>
<dbReference type="Pfam" id="PF08544">
    <property type="entry name" value="GHMP_kinases_C"/>
    <property type="match status" value="1"/>
</dbReference>
<protein>
    <submittedName>
        <fullName evidence="12">Mevalonate kinase</fullName>
    </submittedName>
</protein>
<dbReference type="InterPro" id="IPR013750">
    <property type="entry name" value="GHMP_kinase_C_dom"/>
</dbReference>
<organism evidence="12 13">
    <name type="scientific">Candidatus Thermofonsia Clade 3 bacterium</name>
    <dbReference type="NCBI Taxonomy" id="2364212"/>
    <lineage>
        <taxon>Bacteria</taxon>
        <taxon>Bacillati</taxon>
        <taxon>Chloroflexota</taxon>
        <taxon>Candidatus Thermofontia</taxon>
        <taxon>Candidatus Thermofonsia Clade 3</taxon>
    </lineage>
</organism>
<evidence type="ECO:0000313" key="12">
    <source>
        <dbReference type="EMBL" id="PJF47699.1"/>
    </source>
</evidence>
<dbReference type="PROSITE" id="PS51257">
    <property type="entry name" value="PROKAR_LIPOPROTEIN"/>
    <property type="match status" value="1"/>
</dbReference>
<dbReference type="SUPFAM" id="SSF55060">
    <property type="entry name" value="GHMP Kinase, C-terminal domain"/>
    <property type="match status" value="1"/>
</dbReference>
<dbReference type="InterPro" id="IPR020568">
    <property type="entry name" value="Ribosomal_Su5_D2-typ_SF"/>
</dbReference>
<dbReference type="GO" id="GO:0005524">
    <property type="term" value="F:ATP binding"/>
    <property type="evidence" value="ECO:0007669"/>
    <property type="project" value="UniProtKB-KW"/>
</dbReference>
<dbReference type="Proteomes" id="UP000230790">
    <property type="component" value="Unassembled WGS sequence"/>
</dbReference>
<keyword evidence="3" id="KW-0808">Transferase</keyword>
<name>A0A2M8QD16_9CHLR</name>
<accession>A0A2M8QD16</accession>
<reference evidence="12 13" key="1">
    <citation type="submission" date="2017-11" db="EMBL/GenBank/DDBJ databases">
        <title>Evolution of Phototrophy in the Chloroflexi Phylum Driven by Horizontal Gene Transfer.</title>
        <authorList>
            <person name="Ward L.M."/>
            <person name="Hemp J."/>
            <person name="Shih P.M."/>
            <person name="Mcglynn S.E."/>
            <person name="Fischer W."/>
        </authorList>
    </citation>
    <scope>NUCLEOTIDE SEQUENCE [LARGE SCALE GENOMIC DNA]</scope>
    <source>
        <strain evidence="12">JP3_7</strain>
    </source>
</reference>
<keyword evidence="2" id="KW-0444">Lipid biosynthesis</keyword>
<comment type="pathway">
    <text evidence="9">Isoprenoid biosynthesis; isopentenyl diphosphate biosynthesis via mevalonate pathway; isopentenyl diphosphate from (R)-mevalonate: step 1/3.</text>
</comment>
<dbReference type="GO" id="GO:0019287">
    <property type="term" value="P:isopentenyl diphosphate biosynthetic process, mevalonate pathway"/>
    <property type="evidence" value="ECO:0007669"/>
    <property type="project" value="UniProtKB-UniPathway"/>
</dbReference>
<dbReference type="Pfam" id="PF00288">
    <property type="entry name" value="GHMP_kinases_N"/>
    <property type="match status" value="1"/>
</dbReference>
<dbReference type="Gene3D" id="3.30.230.10">
    <property type="match status" value="1"/>
</dbReference>
<dbReference type="PANTHER" id="PTHR43290:SF2">
    <property type="entry name" value="MEVALONATE KINASE"/>
    <property type="match status" value="1"/>
</dbReference>
<evidence type="ECO:0000259" key="11">
    <source>
        <dbReference type="Pfam" id="PF08544"/>
    </source>
</evidence>
<comment type="caution">
    <text evidence="12">The sequence shown here is derived from an EMBL/GenBank/DDBJ whole genome shotgun (WGS) entry which is preliminary data.</text>
</comment>
<evidence type="ECO:0000256" key="4">
    <source>
        <dbReference type="ARBA" id="ARBA00022741"/>
    </source>
</evidence>
<dbReference type="InterPro" id="IPR014721">
    <property type="entry name" value="Ribsml_uS5_D2-typ_fold_subgr"/>
</dbReference>
<evidence type="ECO:0000313" key="13">
    <source>
        <dbReference type="Proteomes" id="UP000230790"/>
    </source>
</evidence>
<keyword evidence="5 12" id="KW-0418">Kinase</keyword>
<evidence type="ECO:0000256" key="6">
    <source>
        <dbReference type="ARBA" id="ARBA00022840"/>
    </source>
</evidence>
<dbReference type="SUPFAM" id="SSF54211">
    <property type="entry name" value="Ribosomal protein S5 domain 2-like"/>
    <property type="match status" value="1"/>
</dbReference>
<keyword evidence="8" id="KW-0443">Lipid metabolism</keyword>
<dbReference type="AlphaFoldDB" id="A0A2M8QD16"/>
<sequence length="366" mass="38494">MGWWRTRNRASSPSACLLAGTGAAACTRSAGSLKIAFALRGGKIGTGADRPTARIEQVTTVERSACAKVILCGEHAVVYGRPAIALPLPTLRARARIETGSCAFTIVAPDVGVTVSLWRHSRRTRNPLARAALAAFELIGQRPPRATLTVTSDIPVGANLGSGAAVSVAIGRAIAAHFDRALLPEEVSQMAYEVEQLHHGSPSGIDNTVIAYEQPVWFARGKPLELLDAKIGAGLPLVIADTGIATPTRIPVGDVRAAWERDRDRIEGYFDAIAALVHRSREALERNDLAQLGHAMNANHALLQQLGVSCPELDALCDAARAAGALGAKMSGGGRGGNMIALARDVAHAEALREALLRAGAKRVFT</sequence>
<evidence type="ECO:0000259" key="10">
    <source>
        <dbReference type="Pfam" id="PF00288"/>
    </source>
</evidence>
<dbReference type="GO" id="GO:0005829">
    <property type="term" value="C:cytosol"/>
    <property type="evidence" value="ECO:0007669"/>
    <property type="project" value="TreeGrafter"/>
</dbReference>
<keyword evidence="6" id="KW-0067">ATP-binding</keyword>
<dbReference type="UniPathway" id="UPA00057">
    <property type="reaction ID" value="UER00098"/>
</dbReference>
<evidence type="ECO:0000256" key="3">
    <source>
        <dbReference type="ARBA" id="ARBA00022679"/>
    </source>
</evidence>
<evidence type="ECO:0000256" key="7">
    <source>
        <dbReference type="ARBA" id="ARBA00022842"/>
    </source>
</evidence>
<keyword evidence="1" id="KW-0963">Cytoplasm</keyword>
<evidence type="ECO:0000256" key="1">
    <source>
        <dbReference type="ARBA" id="ARBA00022490"/>
    </source>
</evidence>
<dbReference type="NCBIfam" id="TIGR00549">
    <property type="entry name" value="mevalon_kin"/>
    <property type="match status" value="1"/>
</dbReference>
<dbReference type="InterPro" id="IPR006204">
    <property type="entry name" value="GHMP_kinase_N_dom"/>
</dbReference>
<dbReference type="Gene3D" id="3.30.70.890">
    <property type="entry name" value="GHMP kinase, C-terminal domain"/>
    <property type="match status" value="1"/>
</dbReference>
<dbReference type="GO" id="GO:0004496">
    <property type="term" value="F:mevalonate kinase activity"/>
    <property type="evidence" value="ECO:0007669"/>
    <property type="project" value="InterPro"/>
</dbReference>
<keyword evidence="7" id="KW-0460">Magnesium</keyword>
<evidence type="ECO:0000256" key="8">
    <source>
        <dbReference type="ARBA" id="ARBA00023098"/>
    </source>
</evidence>
<feature type="domain" description="GHMP kinase C-terminal" evidence="11">
    <location>
        <begin position="281"/>
        <end position="360"/>
    </location>
</feature>
<dbReference type="InterPro" id="IPR036554">
    <property type="entry name" value="GHMP_kinase_C_sf"/>
</dbReference>
<feature type="domain" description="GHMP kinase N-terminal" evidence="10">
    <location>
        <begin position="130"/>
        <end position="212"/>
    </location>
</feature>